<keyword evidence="3" id="KW-1185">Reference proteome</keyword>
<evidence type="ECO:0000256" key="1">
    <source>
        <dbReference type="ARBA" id="ARBA00023125"/>
    </source>
</evidence>
<dbReference type="EMBL" id="FONA01000002">
    <property type="protein sequence ID" value="SFD78907.1"/>
    <property type="molecule type" value="Genomic_DNA"/>
</dbReference>
<dbReference type="Proteomes" id="UP000181976">
    <property type="component" value="Unassembled WGS sequence"/>
</dbReference>
<dbReference type="GO" id="GO:0003700">
    <property type="term" value="F:DNA-binding transcription factor activity"/>
    <property type="evidence" value="ECO:0007669"/>
    <property type="project" value="TreeGrafter"/>
</dbReference>
<dbReference type="AlphaFoldDB" id="A0A1I1V7C0"/>
<keyword evidence="1" id="KW-0238">DNA-binding</keyword>
<dbReference type="SUPFAM" id="SSF46785">
    <property type="entry name" value="Winged helix' DNA-binding domain"/>
    <property type="match status" value="1"/>
</dbReference>
<dbReference type="OrthoDB" id="9808360at2"/>
<dbReference type="Pfam" id="PF02082">
    <property type="entry name" value="Rrf2"/>
    <property type="match status" value="1"/>
</dbReference>
<dbReference type="Gene3D" id="1.10.10.10">
    <property type="entry name" value="Winged helix-like DNA-binding domain superfamily/Winged helix DNA-binding domain"/>
    <property type="match status" value="1"/>
</dbReference>
<dbReference type="eggNOG" id="COG1959">
    <property type="taxonomic scope" value="Bacteria"/>
</dbReference>
<dbReference type="GO" id="GO:0003677">
    <property type="term" value="F:DNA binding"/>
    <property type="evidence" value="ECO:0007669"/>
    <property type="project" value="UniProtKB-KW"/>
</dbReference>
<protein>
    <submittedName>
        <fullName evidence="2">Transcriptional regulator, BadM/Rrf2 family</fullName>
    </submittedName>
</protein>
<dbReference type="PROSITE" id="PS51197">
    <property type="entry name" value="HTH_RRF2_2"/>
    <property type="match status" value="1"/>
</dbReference>
<proteinExistence type="predicted"/>
<dbReference type="InterPro" id="IPR000944">
    <property type="entry name" value="Tscrpt_reg_Rrf2"/>
</dbReference>
<dbReference type="PANTHER" id="PTHR33221:SF5">
    <property type="entry name" value="HTH-TYPE TRANSCRIPTIONAL REGULATOR ISCR"/>
    <property type="match status" value="1"/>
</dbReference>
<evidence type="ECO:0000313" key="3">
    <source>
        <dbReference type="Proteomes" id="UP000181976"/>
    </source>
</evidence>
<dbReference type="InParanoid" id="A0A1I1V7C0"/>
<dbReference type="GO" id="GO:0005829">
    <property type="term" value="C:cytosol"/>
    <property type="evidence" value="ECO:0007669"/>
    <property type="project" value="TreeGrafter"/>
</dbReference>
<sequence length="143" mass="16481">MKFSKRVYYGLVFLMQLHYTWPSYKTVKELAESDGLPHKFLEGIAADLRKGGFIDVKRGSMGGYRLAKTLKEISLLDVILCLEVDWGHNEKIETREVNASDKQMIITEFLNDTSESIKKVLSEIFLDSLPQRYSGDDSIMYYI</sequence>
<reference evidence="2 3" key="1">
    <citation type="submission" date="2016-10" db="EMBL/GenBank/DDBJ databases">
        <authorList>
            <person name="de Groot N.N."/>
        </authorList>
    </citation>
    <scope>NUCLEOTIDE SEQUENCE [LARGE SCALE GENOMIC DNA]</scope>
    <source>
        <strain evidence="2 3">DSM 19012</strain>
    </source>
</reference>
<organism evidence="2 3">
    <name type="scientific">Thermophagus xiamenensis</name>
    <dbReference type="NCBI Taxonomy" id="385682"/>
    <lineage>
        <taxon>Bacteria</taxon>
        <taxon>Pseudomonadati</taxon>
        <taxon>Bacteroidota</taxon>
        <taxon>Bacteroidia</taxon>
        <taxon>Marinilabiliales</taxon>
        <taxon>Marinilabiliaceae</taxon>
        <taxon>Thermophagus</taxon>
    </lineage>
</organism>
<accession>A0A1I1V7C0</accession>
<gene>
    <name evidence="2" type="ORF">SAMN05444380_10263</name>
</gene>
<dbReference type="InterPro" id="IPR036390">
    <property type="entry name" value="WH_DNA-bd_sf"/>
</dbReference>
<evidence type="ECO:0000313" key="2">
    <source>
        <dbReference type="EMBL" id="SFD78907.1"/>
    </source>
</evidence>
<dbReference type="InterPro" id="IPR036388">
    <property type="entry name" value="WH-like_DNA-bd_sf"/>
</dbReference>
<dbReference type="RefSeq" id="WP_010527958.1">
    <property type="nucleotide sequence ID" value="NZ_AFSL01000065.1"/>
</dbReference>
<dbReference type="STRING" id="385682.SAMN05444380_10263"/>
<dbReference type="PANTHER" id="PTHR33221">
    <property type="entry name" value="WINGED HELIX-TURN-HELIX TRANSCRIPTIONAL REGULATOR, RRF2 FAMILY"/>
    <property type="match status" value="1"/>
</dbReference>
<name>A0A1I1V7C0_9BACT</name>
<dbReference type="NCBIfam" id="TIGR00738">
    <property type="entry name" value="rrf2_super"/>
    <property type="match status" value="1"/>
</dbReference>